<dbReference type="GO" id="GO:0004842">
    <property type="term" value="F:ubiquitin-protein transferase activity"/>
    <property type="evidence" value="ECO:0007669"/>
    <property type="project" value="InterPro"/>
</dbReference>
<feature type="domain" description="ELYS-like" evidence="3">
    <location>
        <begin position="300"/>
        <end position="557"/>
    </location>
</feature>
<reference evidence="4" key="1">
    <citation type="journal article" date="2022" name="Cell">
        <title>Repeat-based holocentromeres influence genome architecture and karyotype evolution.</title>
        <authorList>
            <person name="Hofstatter P.G."/>
            <person name="Thangavel G."/>
            <person name="Lux T."/>
            <person name="Neumann P."/>
            <person name="Vondrak T."/>
            <person name="Novak P."/>
            <person name="Zhang M."/>
            <person name="Costa L."/>
            <person name="Castellani M."/>
            <person name="Scott A."/>
            <person name="Toegelov H."/>
            <person name="Fuchs J."/>
            <person name="Mata-Sucre Y."/>
            <person name="Dias Y."/>
            <person name="Vanzela A.L.L."/>
            <person name="Huettel B."/>
            <person name="Almeida C.C.S."/>
            <person name="Simkova H."/>
            <person name="Souza G."/>
            <person name="Pedrosa-Harand A."/>
            <person name="Macas J."/>
            <person name="Mayer K.F.X."/>
            <person name="Houben A."/>
            <person name="Marques A."/>
        </authorList>
    </citation>
    <scope>NUCLEOTIDE SEQUENCE</scope>
    <source>
        <strain evidence="4">RhyBre1mFocal</strain>
    </source>
</reference>
<dbReference type="AlphaFoldDB" id="A0A9Q0C8P1"/>
<dbReference type="Proteomes" id="UP001151287">
    <property type="component" value="Unassembled WGS sequence"/>
</dbReference>
<proteinExistence type="predicted"/>
<dbReference type="GO" id="GO:0005634">
    <property type="term" value="C:nucleus"/>
    <property type="evidence" value="ECO:0007669"/>
    <property type="project" value="UniProtKB-SubCell"/>
</dbReference>
<dbReference type="GO" id="GO:0016567">
    <property type="term" value="P:protein ubiquitination"/>
    <property type="evidence" value="ECO:0007669"/>
    <property type="project" value="InterPro"/>
</dbReference>
<comment type="caution">
    <text evidence="4">The sequence shown here is derived from an EMBL/GenBank/DDBJ whole genome shotgun (WGS) entry which is preliminary data.</text>
</comment>
<evidence type="ECO:0000313" key="5">
    <source>
        <dbReference type="Proteomes" id="UP001151287"/>
    </source>
</evidence>
<dbReference type="PANTHER" id="PTHR47358">
    <property type="entry name" value="E3 UBIQUITIN-PROTEIN LIGASE HOS1"/>
    <property type="match status" value="1"/>
</dbReference>
<evidence type="ECO:0000256" key="1">
    <source>
        <dbReference type="ARBA" id="ARBA00004123"/>
    </source>
</evidence>
<keyword evidence="5" id="KW-1185">Reference proteome</keyword>
<dbReference type="EMBL" id="JAMQYH010000004">
    <property type="protein sequence ID" value="KAJ1689349.1"/>
    <property type="molecule type" value="Genomic_DNA"/>
</dbReference>
<accession>A0A9Q0C8P1</accession>
<dbReference type="InterPro" id="IPR013083">
    <property type="entry name" value="Znf_RING/FYVE/PHD"/>
</dbReference>
<name>A0A9Q0C8P1_9POAL</name>
<keyword evidence="2" id="KW-0539">Nucleus</keyword>
<organism evidence="4 5">
    <name type="scientific">Rhynchospora breviuscula</name>
    <dbReference type="NCBI Taxonomy" id="2022672"/>
    <lineage>
        <taxon>Eukaryota</taxon>
        <taxon>Viridiplantae</taxon>
        <taxon>Streptophyta</taxon>
        <taxon>Embryophyta</taxon>
        <taxon>Tracheophyta</taxon>
        <taxon>Spermatophyta</taxon>
        <taxon>Magnoliopsida</taxon>
        <taxon>Liliopsida</taxon>
        <taxon>Poales</taxon>
        <taxon>Cyperaceae</taxon>
        <taxon>Cyperoideae</taxon>
        <taxon>Rhynchosporeae</taxon>
        <taxon>Rhynchospora</taxon>
    </lineage>
</organism>
<dbReference type="OrthoDB" id="20729at2759"/>
<dbReference type="Gene3D" id="3.30.40.10">
    <property type="entry name" value="Zinc/RING finger domain, C3HC4 (zinc finger)"/>
    <property type="match status" value="1"/>
</dbReference>
<evidence type="ECO:0000259" key="3">
    <source>
        <dbReference type="Pfam" id="PF13934"/>
    </source>
</evidence>
<dbReference type="Pfam" id="PF13934">
    <property type="entry name" value="ELYS"/>
    <property type="match status" value="1"/>
</dbReference>
<evidence type="ECO:0000256" key="2">
    <source>
        <dbReference type="ARBA" id="ARBA00023242"/>
    </source>
</evidence>
<evidence type="ECO:0000313" key="4">
    <source>
        <dbReference type="EMBL" id="KAJ1689349.1"/>
    </source>
</evidence>
<gene>
    <name evidence="4" type="ORF">LUZ63_013504</name>
</gene>
<sequence length="670" mass="76364">MGVTRMDALRELALVDLIELCNEARIEHCRATRDLSSCGRPVQHLLSTCGHASLCPECSQRCDTCPVCRVPMKGESNRARLRLYYKCIEAGLISKQHDDRFQAKEGIENRANLDVERLYLLFDVALQNNLSSLICHYVTDVCLDENAVSSDPVLAFLLDEVVVKDWCKRCFTHLLKELQTIYKGSVENMQKDLPQMQKYVTQLNGVCIVIEAMVSSFDDSVHAQVHDLHQLLEDLTKAKQHLEVMIWCTRHKFLEHVQSQYPDFASWELHVNERKASLARRSWPQINLSATTETNPSTSLFIEEALQNLDLEDDHEEDILLSLENERPERAFYPRVNWSNQYPFKSVHAAADVLFLHGASDTVVAKQAIFLYYLIDRHGMRPDSDWRFLLDDFCAAFGVTSQALTECMVFYLLDDHSDQALEEAILLLPKIANPETHPKIAQVLLERQRPDAALTLLRCTGSDDLPASAETATGTTSLKEAVNAVRVRIEYGLLTEAFIYQRSYCCKVKDSDVKLQQVELLVSEMCALCVERGLADRMIELPWNHQEEKYLHKCLLDKASEKPESTSGSLLVVFYLQRYRYGEAYKVHTILNSTEQEAIEKLGTDASSIIRKRSQWRHDLVARSLELLPESERRKVISECSSAEEQNDVPVVSHVTNLPNQSVVRGVLYA</sequence>
<comment type="subcellular location">
    <subcellularLocation>
        <location evidence="1">Nucleus</location>
    </subcellularLocation>
</comment>
<dbReference type="InterPro" id="IPR044718">
    <property type="entry name" value="HOS1"/>
</dbReference>
<dbReference type="InterPro" id="IPR025151">
    <property type="entry name" value="ELYS_dom"/>
</dbReference>
<protein>
    <recommendedName>
        <fullName evidence="3">ELYS-like domain-containing protein</fullName>
    </recommendedName>
</protein>
<dbReference type="PANTHER" id="PTHR47358:SF2">
    <property type="entry name" value="E3 UBIQUITIN-PROTEIN LIGASE HOS1"/>
    <property type="match status" value="1"/>
</dbReference>